<dbReference type="EMBL" id="BMGZ01000005">
    <property type="protein sequence ID" value="GGI01731.1"/>
    <property type="molecule type" value="Genomic_DNA"/>
</dbReference>
<keyword evidence="5" id="KW-1185">Reference proteome</keyword>
<evidence type="ECO:0000313" key="5">
    <source>
        <dbReference type="Proteomes" id="UP000818603"/>
    </source>
</evidence>
<evidence type="ECO:0000313" key="3">
    <source>
        <dbReference type="EMBL" id="NHK29507.1"/>
    </source>
</evidence>
<dbReference type="RefSeq" id="WP_155142625.1">
    <property type="nucleotide sequence ID" value="NZ_BMGZ01000005.1"/>
</dbReference>
<reference evidence="2" key="3">
    <citation type="submission" date="2020-09" db="EMBL/GenBank/DDBJ databases">
        <authorList>
            <person name="Sun Q."/>
            <person name="Zhou Y."/>
        </authorList>
    </citation>
    <scope>NUCLEOTIDE SEQUENCE</scope>
    <source>
        <strain evidence="2">CGMCC 1.14984</strain>
    </source>
</reference>
<evidence type="ECO:0000313" key="2">
    <source>
        <dbReference type="EMBL" id="GGI01731.1"/>
    </source>
</evidence>
<comment type="caution">
    <text evidence="2">The sequence shown here is derived from an EMBL/GenBank/DDBJ whole genome shotgun (WGS) entry which is preliminary data.</text>
</comment>
<proteinExistence type="predicted"/>
<dbReference type="Gene3D" id="3.30.2310.20">
    <property type="entry name" value="RelE-like"/>
    <property type="match status" value="1"/>
</dbReference>
<dbReference type="Proteomes" id="UP000818603">
    <property type="component" value="Unassembled WGS sequence"/>
</dbReference>
<evidence type="ECO:0000313" key="4">
    <source>
        <dbReference type="Proteomes" id="UP000621856"/>
    </source>
</evidence>
<dbReference type="Proteomes" id="UP000621856">
    <property type="component" value="Unassembled WGS sequence"/>
</dbReference>
<reference evidence="3 5" key="2">
    <citation type="submission" date="2020-02" db="EMBL/GenBank/DDBJ databases">
        <title>Genome sequence of Parvularcula flava strain NH6-79.</title>
        <authorList>
            <person name="Abdul Karim M.H."/>
            <person name="Lam M.Q."/>
            <person name="Chen S.J."/>
            <person name="Yahya A."/>
            <person name="Shahir S."/>
            <person name="Shamsir M.S."/>
            <person name="Chong C.S."/>
        </authorList>
    </citation>
    <scope>NUCLEOTIDE SEQUENCE [LARGE SCALE GENOMIC DNA]</scope>
    <source>
        <strain evidence="3 5">NH6-79</strain>
    </source>
</reference>
<protein>
    <submittedName>
        <fullName evidence="2">Toxin RelE1</fullName>
    </submittedName>
    <submittedName>
        <fullName evidence="3">Type II toxin-antitoxin system RelE/ParE family toxin</fullName>
    </submittedName>
</protein>
<dbReference type="InterPro" id="IPR007712">
    <property type="entry name" value="RelE/ParE_toxin"/>
</dbReference>
<keyword evidence="1" id="KW-1277">Toxin-antitoxin system</keyword>
<dbReference type="AlphaFoldDB" id="A0A8J3AB36"/>
<dbReference type="Pfam" id="PF05016">
    <property type="entry name" value="ParE_toxin"/>
    <property type="match status" value="1"/>
</dbReference>
<evidence type="ECO:0000256" key="1">
    <source>
        <dbReference type="ARBA" id="ARBA00022649"/>
    </source>
</evidence>
<gene>
    <name evidence="2" type="primary">relE-1</name>
    <name evidence="3" type="ORF">FF098_016480</name>
    <name evidence="2" type="ORF">GCM10011355_33060</name>
</gene>
<sequence>MKYVLLPEAEDDIDRLYNFLVEKNPLAAQKAMLAIDEGLSLLQDNPHFGTAMQNHKPYRQLFVPFGKSVYVLRYRIYEEAETLVVVRIWHGKEARE</sequence>
<reference evidence="2" key="1">
    <citation type="journal article" date="2014" name="Int. J. Syst. Evol. Microbiol.">
        <title>Complete genome sequence of Corynebacterium casei LMG S-19264T (=DSM 44701T), isolated from a smear-ripened cheese.</title>
        <authorList>
            <consortium name="US DOE Joint Genome Institute (JGI-PGF)"/>
            <person name="Walter F."/>
            <person name="Albersmeier A."/>
            <person name="Kalinowski J."/>
            <person name="Ruckert C."/>
        </authorList>
    </citation>
    <scope>NUCLEOTIDE SEQUENCE</scope>
    <source>
        <strain evidence="2">CGMCC 1.14984</strain>
    </source>
</reference>
<dbReference type="InterPro" id="IPR035093">
    <property type="entry name" value="RelE/ParE_toxin_dom_sf"/>
</dbReference>
<accession>A0A8J3AB36</accession>
<dbReference type="EMBL" id="VCJR02000005">
    <property type="protein sequence ID" value="NHK29507.1"/>
    <property type="molecule type" value="Genomic_DNA"/>
</dbReference>
<name>A0A8J3AB36_9PROT</name>
<organism evidence="2 4">
    <name type="scientific">Aquisalinus luteolus</name>
    <dbReference type="NCBI Taxonomy" id="1566827"/>
    <lineage>
        <taxon>Bacteria</taxon>
        <taxon>Pseudomonadati</taxon>
        <taxon>Pseudomonadota</taxon>
        <taxon>Alphaproteobacteria</taxon>
        <taxon>Parvularculales</taxon>
        <taxon>Parvularculaceae</taxon>
        <taxon>Aquisalinus</taxon>
    </lineage>
</organism>